<feature type="domain" description="ParB-like N-terminal" evidence="2">
    <location>
        <begin position="83"/>
        <end position="178"/>
    </location>
</feature>
<dbReference type="InterPro" id="IPR003115">
    <property type="entry name" value="ParB_N"/>
</dbReference>
<feature type="region of interest" description="Disordered" evidence="1">
    <location>
        <begin position="1"/>
        <end position="35"/>
    </location>
</feature>
<sequence length="226" mass="24843">MAKRKRLTPARPDVTSLGGGVEPNPAEIESKAPETKSMFPLGVARPAPRPPIAQVAGEAAVSAALTELTETVARARAEGRIVELLALSDVDKGHLVRDRVHVQSEDLDALKSSLLTRGQQTPIEVVDRGTGVSPRYGLISGWRRLLALSEIEADQVLAIVRQPKTSSDAYVAMVEENEIRADISFYERARIVVKALEQGSIQTLNRRFRLFLQMFRARNVLRSKAL</sequence>
<accession>A0A2R4M908</accession>
<dbReference type="SMART" id="SM00470">
    <property type="entry name" value="ParB"/>
    <property type="match status" value="1"/>
</dbReference>
<evidence type="ECO:0000313" key="4">
    <source>
        <dbReference type="Proteomes" id="UP000241447"/>
    </source>
</evidence>
<evidence type="ECO:0000313" key="3">
    <source>
        <dbReference type="EMBL" id="AVW93587.1"/>
    </source>
</evidence>
<dbReference type="InterPro" id="IPR037972">
    <property type="entry name" value="RepB_N"/>
</dbReference>
<dbReference type="InterPro" id="IPR036086">
    <property type="entry name" value="ParB/Sulfiredoxin_sf"/>
</dbReference>
<dbReference type="AlphaFoldDB" id="A0A2R4M908"/>
<dbReference type="PANTHER" id="PTHR33375">
    <property type="entry name" value="CHROMOSOME-PARTITIONING PROTEIN PARB-RELATED"/>
    <property type="match status" value="1"/>
</dbReference>
<dbReference type="Pfam" id="PF02195">
    <property type="entry name" value="ParB_N"/>
    <property type="match status" value="1"/>
</dbReference>
<dbReference type="GO" id="GO:0005694">
    <property type="term" value="C:chromosome"/>
    <property type="evidence" value="ECO:0007669"/>
    <property type="project" value="TreeGrafter"/>
</dbReference>
<protein>
    <recommendedName>
        <fullName evidence="2">ParB-like N-terminal domain-containing protein</fullName>
    </recommendedName>
</protein>
<dbReference type="KEGG" id="cbak:DA792_21340"/>
<dbReference type="GO" id="GO:0007059">
    <property type="term" value="P:chromosome segregation"/>
    <property type="evidence" value="ECO:0007669"/>
    <property type="project" value="TreeGrafter"/>
</dbReference>
<evidence type="ECO:0000256" key="1">
    <source>
        <dbReference type="SAM" id="MobiDB-lite"/>
    </source>
</evidence>
<proteinExistence type="predicted"/>
<reference evidence="3 4" key="1">
    <citation type="submission" date="2018-03" db="EMBL/GenBank/DDBJ databases">
        <title>The Complete Genome of Celeribacter baekdonensis strain LH4, a Thiosulfate-Oxidizing Alphaproteobacterium Isolated from Gulf of Mexico Continental Slope Sediments.</title>
        <authorList>
            <person name="Flood B.E."/>
            <person name="Bailey J.V."/>
            <person name="Leprich D."/>
        </authorList>
    </citation>
    <scope>NUCLEOTIDE SEQUENCE [LARGE SCALE GENOMIC DNA]</scope>
    <source>
        <strain evidence="3 4">LH4</strain>
        <plasmid evidence="4">Plasmid pcblh4d</plasmid>
    </source>
</reference>
<dbReference type="SUPFAM" id="SSF110849">
    <property type="entry name" value="ParB/Sulfiredoxin"/>
    <property type="match status" value="1"/>
</dbReference>
<keyword evidence="3" id="KW-0614">Plasmid</keyword>
<dbReference type="Proteomes" id="UP000241447">
    <property type="component" value="Plasmid pCBLh4d"/>
</dbReference>
<geneLocation type="plasmid" evidence="4">
    <name>pcblh4d</name>
</geneLocation>
<dbReference type="PANTHER" id="PTHR33375:SF1">
    <property type="entry name" value="CHROMOSOME-PARTITIONING PROTEIN PARB-RELATED"/>
    <property type="match status" value="1"/>
</dbReference>
<evidence type="ECO:0000259" key="2">
    <source>
        <dbReference type="SMART" id="SM00470"/>
    </source>
</evidence>
<dbReference type="EMBL" id="CP028476">
    <property type="protein sequence ID" value="AVW93587.1"/>
    <property type="molecule type" value="Genomic_DNA"/>
</dbReference>
<name>A0A2R4M908_9RHOB</name>
<dbReference type="CDD" id="cd16405">
    <property type="entry name" value="RepB_like_N"/>
    <property type="match status" value="1"/>
</dbReference>
<dbReference type="Gene3D" id="3.90.1530.30">
    <property type="match status" value="1"/>
</dbReference>
<gene>
    <name evidence="3" type="ORF">DA792_21340</name>
</gene>
<dbReference type="InterPro" id="IPR050336">
    <property type="entry name" value="Chromosome_partition/occlusion"/>
</dbReference>
<organism evidence="3 4">
    <name type="scientific">Celeribacter baekdonensis</name>
    <dbReference type="NCBI Taxonomy" id="875171"/>
    <lineage>
        <taxon>Bacteria</taxon>
        <taxon>Pseudomonadati</taxon>
        <taxon>Pseudomonadota</taxon>
        <taxon>Alphaproteobacteria</taxon>
        <taxon>Rhodobacterales</taxon>
        <taxon>Roseobacteraceae</taxon>
        <taxon>Celeribacter</taxon>
    </lineage>
</organism>